<proteinExistence type="predicted"/>
<evidence type="ECO:0000313" key="3">
    <source>
        <dbReference type="Proteomes" id="UP000184603"/>
    </source>
</evidence>
<dbReference type="STRING" id="1121416.SAMN02745220_02629"/>
<keyword evidence="1" id="KW-0732">Signal</keyword>
<dbReference type="SUPFAM" id="SSF53850">
    <property type="entry name" value="Periplasmic binding protein-like II"/>
    <property type="match status" value="1"/>
</dbReference>
<dbReference type="Gene3D" id="3.40.190.10">
    <property type="entry name" value="Periplasmic binding protein-like II"/>
    <property type="match status" value="2"/>
</dbReference>
<accession>A0A1M7Y8T0</accession>
<dbReference type="PANTHER" id="PTHR42779:SF1">
    <property type="entry name" value="PROTEIN YNJB"/>
    <property type="match status" value="1"/>
</dbReference>
<organism evidence="2 3">
    <name type="scientific">Desulfopila aestuarii DSM 18488</name>
    <dbReference type="NCBI Taxonomy" id="1121416"/>
    <lineage>
        <taxon>Bacteria</taxon>
        <taxon>Pseudomonadati</taxon>
        <taxon>Thermodesulfobacteriota</taxon>
        <taxon>Desulfobulbia</taxon>
        <taxon>Desulfobulbales</taxon>
        <taxon>Desulfocapsaceae</taxon>
        <taxon>Desulfopila</taxon>
    </lineage>
</organism>
<dbReference type="InterPro" id="IPR027020">
    <property type="entry name" value="YnjB"/>
</dbReference>
<feature type="chain" id="PRO_5009929873" evidence="1">
    <location>
        <begin position="23"/>
        <end position="400"/>
    </location>
</feature>
<dbReference type="OrthoDB" id="3239593at2"/>
<reference evidence="2 3" key="1">
    <citation type="submission" date="2016-12" db="EMBL/GenBank/DDBJ databases">
        <authorList>
            <person name="Song W.-J."/>
            <person name="Kurnit D.M."/>
        </authorList>
    </citation>
    <scope>NUCLEOTIDE SEQUENCE [LARGE SCALE GENOMIC DNA]</scope>
    <source>
        <strain evidence="2 3">DSM 18488</strain>
    </source>
</reference>
<dbReference type="InterPro" id="IPR006059">
    <property type="entry name" value="SBP"/>
</dbReference>
<dbReference type="RefSeq" id="WP_073613917.1">
    <property type="nucleotide sequence ID" value="NZ_FRFE01000012.1"/>
</dbReference>
<evidence type="ECO:0000313" key="2">
    <source>
        <dbReference type="EMBL" id="SHO49027.1"/>
    </source>
</evidence>
<keyword evidence="3" id="KW-1185">Reference proteome</keyword>
<protein>
    <submittedName>
        <fullName evidence="2">Putative thiamine transport system substrate-binding protein</fullName>
    </submittedName>
</protein>
<dbReference type="NCBIfam" id="NF008633">
    <property type="entry name" value="PRK11622.1"/>
    <property type="match status" value="1"/>
</dbReference>
<dbReference type="PANTHER" id="PTHR42779">
    <property type="entry name" value="PROTEIN YNJB"/>
    <property type="match status" value="1"/>
</dbReference>
<dbReference type="EMBL" id="FRFE01000012">
    <property type="protein sequence ID" value="SHO49027.1"/>
    <property type="molecule type" value="Genomic_DNA"/>
</dbReference>
<sequence>MRNVRSLLICLLLLLMVQPAWGGSGDWSAIVEKARGQKVYFNGWGGSDVINDYIRWAAEQVAERYGVEVIHVKVTDIGDVVGRILAEKSANRTSGGTVDLMWINGENFRAMKEQGLLPAPYTQLLPNYRLVDTDNKPTTMFDFTVPVENLEAPWGMAQLVFIYDSAKVTTPPKSMHELLAFAQKNPGRVTYPAPPNFHGTTFVKQVLLELTADPAVLAKPVSDADFSTVTAPLWDFLDKLHPLMWRGGKSFTSNASEMKTLLADGEIAISLTFNPNDASNAIASGELPDSVRTYVHEGGTIGNTHFLAVVFNSSNKEGAMVFADFLMSPEAQARKADPAIWGDPTVLAMDKLSKEQRKLFHDIKQGVATLSPAELGKVRLEPHTSWVEALEKAWISRYSK</sequence>
<feature type="signal peptide" evidence="1">
    <location>
        <begin position="1"/>
        <end position="22"/>
    </location>
</feature>
<dbReference type="PIRSF" id="PIRSF029172">
    <property type="entry name" value="UCP029172_ABC_sbc_YnjB"/>
    <property type="match status" value="1"/>
</dbReference>
<name>A0A1M7Y8T0_9BACT</name>
<gene>
    <name evidence="2" type="ORF">SAMN02745220_02629</name>
</gene>
<evidence type="ECO:0000256" key="1">
    <source>
        <dbReference type="SAM" id="SignalP"/>
    </source>
</evidence>
<dbReference type="Proteomes" id="UP000184603">
    <property type="component" value="Unassembled WGS sequence"/>
</dbReference>
<dbReference type="AlphaFoldDB" id="A0A1M7Y8T0"/>
<dbReference type="Pfam" id="PF13416">
    <property type="entry name" value="SBP_bac_8"/>
    <property type="match status" value="1"/>
</dbReference>